<keyword evidence="4" id="KW-0597">Phosphoprotein</keyword>
<dbReference type="InterPro" id="IPR051931">
    <property type="entry name" value="PAK3-like"/>
</dbReference>
<dbReference type="Gene3D" id="1.10.510.10">
    <property type="entry name" value="Transferase(Phosphotransferase) domain 1"/>
    <property type="match status" value="1"/>
</dbReference>
<evidence type="ECO:0000256" key="5">
    <source>
        <dbReference type="ARBA" id="ARBA00022679"/>
    </source>
</evidence>
<dbReference type="FunFam" id="3.90.810.10:FF:000002">
    <property type="entry name" value="Non-specific serine/threonine protein kinase"/>
    <property type="match status" value="1"/>
</dbReference>
<name>A0A9B0U349_CHRAS</name>
<dbReference type="CTD" id="10298"/>
<evidence type="ECO:0000256" key="4">
    <source>
        <dbReference type="ARBA" id="ARBA00022553"/>
    </source>
</evidence>
<dbReference type="Gene3D" id="3.30.200.20">
    <property type="entry name" value="Phosphorylase Kinase, domain 1"/>
    <property type="match status" value="1"/>
</dbReference>
<feature type="region of interest" description="Disordered" evidence="12">
    <location>
        <begin position="96"/>
        <end position="294"/>
    </location>
</feature>
<dbReference type="InterPro" id="IPR000095">
    <property type="entry name" value="CRIB_dom"/>
</dbReference>
<dbReference type="AlphaFoldDB" id="A0A9B0U349"/>
<comment type="catalytic activity">
    <reaction evidence="10">
        <text>L-seryl-[protein] + ATP = O-phospho-L-seryl-[protein] + ADP + H(+)</text>
        <dbReference type="Rhea" id="RHEA:17989"/>
        <dbReference type="Rhea" id="RHEA-COMP:9863"/>
        <dbReference type="Rhea" id="RHEA-COMP:11604"/>
        <dbReference type="ChEBI" id="CHEBI:15378"/>
        <dbReference type="ChEBI" id="CHEBI:29999"/>
        <dbReference type="ChEBI" id="CHEBI:30616"/>
        <dbReference type="ChEBI" id="CHEBI:83421"/>
        <dbReference type="ChEBI" id="CHEBI:456216"/>
        <dbReference type="EC" id="2.7.11.1"/>
    </reaction>
</comment>
<dbReference type="Proteomes" id="UP000504623">
    <property type="component" value="Unplaced"/>
</dbReference>
<comment type="catalytic activity">
    <reaction evidence="9">
        <text>L-threonyl-[protein] + ATP = O-phospho-L-threonyl-[protein] + ADP + H(+)</text>
        <dbReference type="Rhea" id="RHEA:46608"/>
        <dbReference type="Rhea" id="RHEA-COMP:11060"/>
        <dbReference type="Rhea" id="RHEA-COMP:11605"/>
        <dbReference type="ChEBI" id="CHEBI:15378"/>
        <dbReference type="ChEBI" id="CHEBI:30013"/>
        <dbReference type="ChEBI" id="CHEBI:30616"/>
        <dbReference type="ChEBI" id="CHEBI:61977"/>
        <dbReference type="ChEBI" id="CHEBI:456216"/>
        <dbReference type="EC" id="2.7.11.1"/>
    </reaction>
</comment>
<feature type="domain" description="CRIB" evidence="14">
    <location>
        <begin position="12"/>
        <end position="25"/>
    </location>
</feature>
<dbReference type="PROSITE" id="PS50108">
    <property type="entry name" value="CRIB"/>
    <property type="match status" value="1"/>
</dbReference>
<accession>A0A9B0U349</accession>
<dbReference type="CDD" id="cd01093">
    <property type="entry name" value="CRIB_PAK_like"/>
    <property type="match status" value="1"/>
</dbReference>
<dbReference type="EC" id="2.7.11.1" evidence="2"/>
<evidence type="ECO:0000259" key="13">
    <source>
        <dbReference type="PROSITE" id="PS50011"/>
    </source>
</evidence>
<feature type="domain" description="Protein kinase" evidence="13">
    <location>
        <begin position="314"/>
        <end position="565"/>
    </location>
</feature>
<dbReference type="RefSeq" id="XP_006871504.1">
    <property type="nucleotide sequence ID" value="XM_006871442.1"/>
</dbReference>
<dbReference type="OrthoDB" id="1022360at2759"/>
<dbReference type="InterPro" id="IPR011009">
    <property type="entry name" value="Kinase-like_dom_sf"/>
</dbReference>
<evidence type="ECO:0000256" key="7">
    <source>
        <dbReference type="ARBA" id="ARBA00022777"/>
    </source>
</evidence>
<feature type="compositionally biased region" description="Basic and acidic residues" evidence="12">
    <location>
        <begin position="285"/>
        <end position="294"/>
    </location>
</feature>
<keyword evidence="6 11" id="KW-0547">Nucleotide-binding</keyword>
<dbReference type="FunFam" id="3.30.200.20:FF:000141">
    <property type="entry name" value="Non-specific serine/threonine protein kinase"/>
    <property type="match status" value="1"/>
</dbReference>
<evidence type="ECO:0000313" key="16">
    <source>
        <dbReference type="RefSeq" id="XP_006871504.1"/>
    </source>
</evidence>
<comment type="similarity">
    <text evidence="1">Belongs to the protein kinase superfamily. STE Ser/Thr protein kinase family. STE20 subfamily.</text>
</comment>
<dbReference type="GO" id="GO:0005524">
    <property type="term" value="F:ATP binding"/>
    <property type="evidence" value="ECO:0007669"/>
    <property type="project" value="UniProtKB-UniRule"/>
</dbReference>
<dbReference type="SUPFAM" id="SSF56112">
    <property type="entry name" value="Protein kinase-like (PK-like)"/>
    <property type="match status" value="1"/>
</dbReference>
<evidence type="ECO:0000256" key="9">
    <source>
        <dbReference type="ARBA" id="ARBA00047899"/>
    </source>
</evidence>
<gene>
    <name evidence="16" type="primary">PAK4</name>
</gene>
<dbReference type="InterPro" id="IPR033923">
    <property type="entry name" value="PAK_BD"/>
</dbReference>
<dbReference type="PROSITE" id="PS00107">
    <property type="entry name" value="PROTEIN_KINASE_ATP"/>
    <property type="match status" value="1"/>
</dbReference>
<evidence type="ECO:0000256" key="3">
    <source>
        <dbReference type="ARBA" id="ARBA00022527"/>
    </source>
</evidence>
<dbReference type="PANTHER" id="PTHR45832">
    <property type="entry name" value="SERINE/THREONINE-PROTEIN KINASE SAMKA-RELATED-RELATED"/>
    <property type="match status" value="1"/>
</dbReference>
<evidence type="ECO:0000256" key="2">
    <source>
        <dbReference type="ARBA" id="ARBA00012513"/>
    </source>
</evidence>
<feature type="binding site" evidence="11">
    <location>
        <position position="344"/>
    </location>
    <ligand>
        <name>ATP</name>
        <dbReference type="ChEBI" id="CHEBI:30616"/>
    </ligand>
</feature>
<protein>
    <recommendedName>
        <fullName evidence="2">non-specific serine/threonine protein kinase</fullName>
        <ecNumber evidence="2">2.7.11.1</ecNumber>
    </recommendedName>
</protein>
<keyword evidence="5" id="KW-0808">Transferase</keyword>
<dbReference type="GeneID" id="102815256"/>
<evidence type="ECO:0000256" key="12">
    <source>
        <dbReference type="SAM" id="MobiDB-lite"/>
    </source>
</evidence>
<keyword evidence="8 11" id="KW-0067">ATP-binding</keyword>
<keyword evidence="7 16" id="KW-0418">Kinase</keyword>
<dbReference type="PANTHER" id="PTHR45832:SF9">
    <property type="entry name" value="NON-SPECIFIC SERINE_THREONINE PROTEIN KINASE"/>
    <property type="match status" value="1"/>
</dbReference>
<proteinExistence type="inferred from homology"/>
<dbReference type="Pfam" id="PF00786">
    <property type="entry name" value="PBD"/>
    <property type="match status" value="1"/>
</dbReference>
<evidence type="ECO:0000256" key="8">
    <source>
        <dbReference type="ARBA" id="ARBA00022840"/>
    </source>
</evidence>
<dbReference type="PROSITE" id="PS50011">
    <property type="entry name" value="PROTEIN_KINASE_DOM"/>
    <property type="match status" value="1"/>
</dbReference>
<evidence type="ECO:0000256" key="10">
    <source>
        <dbReference type="ARBA" id="ARBA00048679"/>
    </source>
</evidence>
<dbReference type="FunFam" id="1.10.510.10:FF:000073">
    <property type="entry name" value="Non-specific serine/threonine protein kinase"/>
    <property type="match status" value="1"/>
</dbReference>
<dbReference type="SMART" id="SM00285">
    <property type="entry name" value="PBD"/>
    <property type="match status" value="1"/>
</dbReference>
<dbReference type="Pfam" id="PF00069">
    <property type="entry name" value="Pkinase"/>
    <property type="match status" value="1"/>
</dbReference>
<dbReference type="InterPro" id="IPR017441">
    <property type="entry name" value="Protein_kinase_ATP_BS"/>
</dbReference>
<feature type="compositionally biased region" description="Basic and acidic residues" evidence="12">
    <location>
        <begin position="150"/>
        <end position="165"/>
    </location>
</feature>
<evidence type="ECO:0000256" key="6">
    <source>
        <dbReference type="ARBA" id="ARBA00022741"/>
    </source>
</evidence>
<reference evidence="16" key="1">
    <citation type="submission" date="2025-08" db="UniProtKB">
        <authorList>
            <consortium name="RefSeq"/>
        </authorList>
    </citation>
    <scope>IDENTIFICATION</scope>
    <source>
        <tissue evidence="16">Spleen</tissue>
    </source>
</reference>
<sequence length="584" mass="63859">MFGKKKKHRVEISAPSNFEHRVHTGFDQQEQKFTGLPCQWQSLIEESARRPKPFIDPACITSIRPGAPKTIVRGSKGAKDGALTLLLDEFENMSVTRSNSLRRDSPPPPTHARQENGMAEEQAATARGGPEKAGGHGRATGRSEAGGSSGDRRRVGPEKRPKSSREGPGGPQESSRDKRPLSGPDVSGAKLAAGRPFNTYPWADTDHPSRGAQGESHSRAPNGPSAGGLTAPQSSSSRPPAQVRGTPSPRVLGPHASEPQLAPLARTPAIPAPSTVPTAPGPRSPQREPQRVSHEQFRATLQLVVDPGDPRSYLDNFIKIGEGSTGIVCIATVRSSGKLVAVKKMDLRKQQRRELLFNEVVIMRDYQHENVVEMYNSYLVGDELWVVMEFLEGGALTDIVTHTRMNEEQIAAVCLAVLQALSVLHAQGVIHRDIKSDSILLAHDGRVKLSDFGFCAQVSKEVPRRKSLVGTPYWMAPELISRLPYGPEVDIWSLGVMVIEMVDGEPPYFNEPPLKAMKMIRDNLPPRLKNLHKVSPSLKGFLERLLVRDPAQRATAAELLKHPFLTKAGPPASIVPLMRQNRTR</sequence>
<dbReference type="Gene3D" id="3.90.810.10">
    <property type="entry name" value="CRIB domain"/>
    <property type="match status" value="1"/>
</dbReference>
<evidence type="ECO:0000313" key="15">
    <source>
        <dbReference type="Proteomes" id="UP000504623"/>
    </source>
</evidence>
<evidence type="ECO:0000256" key="11">
    <source>
        <dbReference type="PROSITE-ProRule" id="PRU10141"/>
    </source>
</evidence>
<keyword evidence="3" id="KW-0723">Serine/threonine-protein kinase</keyword>
<evidence type="ECO:0000256" key="1">
    <source>
        <dbReference type="ARBA" id="ARBA00008874"/>
    </source>
</evidence>
<dbReference type="GO" id="GO:0004674">
    <property type="term" value="F:protein serine/threonine kinase activity"/>
    <property type="evidence" value="ECO:0007669"/>
    <property type="project" value="UniProtKB-KW"/>
</dbReference>
<dbReference type="InterPro" id="IPR000719">
    <property type="entry name" value="Prot_kinase_dom"/>
</dbReference>
<dbReference type="InterPro" id="IPR036936">
    <property type="entry name" value="CRIB_dom_sf"/>
</dbReference>
<keyword evidence="15" id="KW-1185">Reference proteome</keyword>
<evidence type="ECO:0000259" key="14">
    <source>
        <dbReference type="PROSITE" id="PS50108"/>
    </source>
</evidence>
<organism evidence="15 16">
    <name type="scientific">Chrysochloris asiatica</name>
    <name type="common">Cape golden mole</name>
    <dbReference type="NCBI Taxonomy" id="185453"/>
    <lineage>
        <taxon>Eukaryota</taxon>
        <taxon>Metazoa</taxon>
        <taxon>Chordata</taxon>
        <taxon>Craniata</taxon>
        <taxon>Vertebrata</taxon>
        <taxon>Euteleostomi</taxon>
        <taxon>Mammalia</taxon>
        <taxon>Eutheria</taxon>
        <taxon>Afrotheria</taxon>
        <taxon>Chrysochloridae</taxon>
        <taxon>Chrysochlorinae</taxon>
        <taxon>Chrysochloris</taxon>
    </lineage>
</organism>